<gene>
    <name evidence="2" type="ORF">PCOR1329_LOCUS6825</name>
</gene>
<evidence type="ECO:0000313" key="2">
    <source>
        <dbReference type="EMBL" id="CAK0797893.1"/>
    </source>
</evidence>
<reference evidence="2" key="1">
    <citation type="submission" date="2023-10" db="EMBL/GenBank/DDBJ databases">
        <authorList>
            <person name="Chen Y."/>
            <person name="Shah S."/>
            <person name="Dougan E. K."/>
            <person name="Thang M."/>
            <person name="Chan C."/>
        </authorList>
    </citation>
    <scope>NUCLEOTIDE SEQUENCE [LARGE SCALE GENOMIC DNA]</scope>
</reference>
<accession>A0ABN9Q197</accession>
<feature type="region of interest" description="Disordered" evidence="1">
    <location>
        <begin position="19"/>
        <end position="49"/>
    </location>
</feature>
<organism evidence="2 3">
    <name type="scientific">Prorocentrum cordatum</name>
    <dbReference type="NCBI Taxonomy" id="2364126"/>
    <lineage>
        <taxon>Eukaryota</taxon>
        <taxon>Sar</taxon>
        <taxon>Alveolata</taxon>
        <taxon>Dinophyceae</taxon>
        <taxon>Prorocentrales</taxon>
        <taxon>Prorocentraceae</taxon>
        <taxon>Prorocentrum</taxon>
    </lineage>
</organism>
<proteinExistence type="predicted"/>
<dbReference type="EMBL" id="CAUYUJ010001836">
    <property type="protein sequence ID" value="CAK0797893.1"/>
    <property type="molecule type" value="Genomic_DNA"/>
</dbReference>
<feature type="region of interest" description="Disordered" evidence="1">
    <location>
        <begin position="291"/>
        <end position="331"/>
    </location>
</feature>
<dbReference type="Proteomes" id="UP001189429">
    <property type="component" value="Unassembled WGS sequence"/>
</dbReference>
<feature type="non-terminal residue" evidence="2">
    <location>
        <position position="602"/>
    </location>
</feature>
<comment type="caution">
    <text evidence="2">The sequence shown here is derived from an EMBL/GenBank/DDBJ whole genome shotgun (WGS) entry which is preliminary data.</text>
</comment>
<name>A0ABN9Q197_9DINO</name>
<evidence type="ECO:0000256" key="1">
    <source>
        <dbReference type="SAM" id="MobiDB-lite"/>
    </source>
</evidence>
<evidence type="ECO:0000313" key="3">
    <source>
        <dbReference type="Proteomes" id="UP001189429"/>
    </source>
</evidence>
<keyword evidence="3" id="KW-1185">Reference proteome</keyword>
<protein>
    <submittedName>
        <fullName evidence="2">Uncharacterized protein</fullName>
    </submittedName>
</protein>
<sequence>MPGNKQKVTRSSASDAGFSGIAAALDGPDEDGQILGDTPAGAAPAGPSQAVADKQSVKAQKYAKKMVDSCPCCTKPAKSCRWPTSCRFFGAKVQTDPGRLDCEEIFTALKAGLYLCEDVSYQQFCQDMADDTYALQLPFNKASEDIEDRKKAQSSLKTRMLPSDVSEATSTGFTVFKDKRGFAPGEFQEEFGKEPSELGYKLQDLISEKGTQYKGVLKDGEGEKKGTRYQMYRTYEVRKSDYTMPVENHLFAGQGNNTFKNLTHFASAKRSQGAMMFQKLRNCRLSTADIKQRSAAAGPRGAKSAVGSPSKPDSSPNLGAPSVANTVGGANRKRKSLGDVASSFGDTKAGKYERRTVEEFIALLPFQAALSISRHSRLHYRFANKLLDELQHMNPQPSNYFVLKQHLDRLNIVIEFASKDNSKCPLSDLQVDLAKLSEFVSDWPSNVKDLLLERRMADLGQIDDQATDEKLKQVIACCVPCTTDGSAMEKASKFRQLMLDKVITPMLANGPSIKERIRQVCVVAMEQFAQKPDSIDEMTLATLFEVMRVLNGLISICDGSDTQCIEHGRQLAQVRKGGGQTLVDNVSAVLHGVAAWKEYLND</sequence>